<evidence type="ECO:0000313" key="2">
    <source>
        <dbReference type="Proteomes" id="UP000244906"/>
    </source>
</evidence>
<evidence type="ECO:0000313" key="1">
    <source>
        <dbReference type="EMBL" id="PVZ72357.1"/>
    </source>
</evidence>
<proteinExistence type="predicted"/>
<accession>A0A2V1H579</accession>
<dbReference type="AlphaFoldDB" id="A0A2V1H579"/>
<sequence length="244" mass="28184">MLLIFMDLDQTMLRSGSLQNHSEPQKACDVKKTSQYGVFGPPYMLEGTMMYWIMHQKLLRLAINNNDNCKIIFVTMAGHTEKKISESMCYFVNYGYRKDHHSKMPTTLDGKVGYDVLNYAHLSSFEKDLAVFNATHWNLKCDDGTINREANFSRHGILKKLGIERYVAKKKLENHAGEEKVEIIVVDDNDSVRDELLRVSRTNISRVEVFDPRLADYNDQLAYIGSKIRYHNRRHGLNEGSIES</sequence>
<dbReference type="Proteomes" id="UP000244906">
    <property type="component" value="Unassembled WGS sequence"/>
</dbReference>
<dbReference type="EMBL" id="QDDL01000001">
    <property type="protein sequence ID" value="PVZ72357.1"/>
    <property type="molecule type" value="Genomic_DNA"/>
</dbReference>
<comment type="caution">
    <text evidence="1">The sequence shown here is derived from an EMBL/GenBank/DDBJ whole genome shotgun (WGS) entry which is preliminary data.</text>
</comment>
<dbReference type="RefSeq" id="WP_116685943.1">
    <property type="nucleotide sequence ID" value="NZ_CAWNYD010000001.1"/>
</dbReference>
<gene>
    <name evidence="1" type="ORF">DC094_04940</name>
</gene>
<organism evidence="1 2">
    <name type="scientific">Pelagibaculum spongiae</name>
    <dbReference type="NCBI Taxonomy" id="2080658"/>
    <lineage>
        <taxon>Bacteria</taxon>
        <taxon>Pseudomonadati</taxon>
        <taxon>Pseudomonadota</taxon>
        <taxon>Gammaproteobacteria</taxon>
        <taxon>Oceanospirillales</taxon>
        <taxon>Pelagibaculum</taxon>
    </lineage>
</organism>
<reference evidence="1 2" key="1">
    <citation type="submission" date="2018-04" db="EMBL/GenBank/DDBJ databases">
        <title>Thalassorhabdus spongiae gen. nov., sp. nov., isolated from a marine sponge in South-West Iceland.</title>
        <authorList>
            <person name="Knobloch S."/>
            <person name="Daussin A."/>
            <person name="Johannsson R."/>
            <person name="Marteinsson V.T."/>
        </authorList>
    </citation>
    <scope>NUCLEOTIDE SEQUENCE [LARGE SCALE GENOMIC DNA]</scope>
    <source>
        <strain evidence="1 2">Hp12</strain>
    </source>
</reference>
<protein>
    <submittedName>
        <fullName evidence="1">Uncharacterized protein</fullName>
    </submittedName>
</protein>
<keyword evidence="2" id="KW-1185">Reference proteome</keyword>
<name>A0A2V1H579_9GAMM</name>